<comment type="caution">
    <text evidence="2">The sequence shown here is derived from an EMBL/GenBank/DDBJ whole genome shotgun (WGS) entry which is preliminary data.</text>
</comment>
<feature type="compositionally biased region" description="Basic and acidic residues" evidence="1">
    <location>
        <begin position="1"/>
        <end position="10"/>
    </location>
</feature>
<evidence type="ECO:0000313" key="3">
    <source>
        <dbReference type="Proteomes" id="UP001465755"/>
    </source>
</evidence>
<feature type="region of interest" description="Disordered" evidence="1">
    <location>
        <begin position="89"/>
        <end position="112"/>
    </location>
</feature>
<protein>
    <submittedName>
        <fullName evidence="2">Uncharacterized protein</fullName>
    </submittedName>
</protein>
<reference evidence="2 3" key="1">
    <citation type="journal article" date="2024" name="Nat. Commun.">
        <title>Phylogenomics reveals the evolutionary origins of lichenization in chlorophyte algae.</title>
        <authorList>
            <person name="Puginier C."/>
            <person name="Libourel C."/>
            <person name="Otte J."/>
            <person name="Skaloud P."/>
            <person name="Haon M."/>
            <person name="Grisel S."/>
            <person name="Petersen M."/>
            <person name="Berrin J.G."/>
            <person name="Delaux P.M."/>
            <person name="Dal Grande F."/>
            <person name="Keller J."/>
        </authorList>
    </citation>
    <scope>NUCLEOTIDE SEQUENCE [LARGE SCALE GENOMIC DNA]</scope>
    <source>
        <strain evidence="2 3">SAG 2036</strain>
    </source>
</reference>
<evidence type="ECO:0000256" key="1">
    <source>
        <dbReference type="SAM" id="MobiDB-lite"/>
    </source>
</evidence>
<name>A0AAW1NVZ4_9CHLO</name>
<feature type="region of interest" description="Disordered" evidence="1">
    <location>
        <begin position="1"/>
        <end position="47"/>
    </location>
</feature>
<dbReference type="Proteomes" id="UP001465755">
    <property type="component" value="Unassembled WGS sequence"/>
</dbReference>
<dbReference type="AlphaFoldDB" id="A0AAW1NVZ4"/>
<dbReference type="EMBL" id="JALJOQ010000114">
    <property type="protein sequence ID" value="KAK9796687.1"/>
    <property type="molecule type" value="Genomic_DNA"/>
</dbReference>
<evidence type="ECO:0000313" key="2">
    <source>
        <dbReference type="EMBL" id="KAK9796687.1"/>
    </source>
</evidence>
<gene>
    <name evidence="2" type="ORF">WJX73_010041</name>
</gene>
<feature type="region of interest" description="Disordered" evidence="1">
    <location>
        <begin position="150"/>
        <end position="208"/>
    </location>
</feature>
<organism evidence="2 3">
    <name type="scientific">Symbiochloris irregularis</name>
    <dbReference type="NCBI Taxonomy" id="706552"/>
    <lineage>
        <taxon>Eukaryota</taxon>
        <taxon>Viridiplantae</taxon>
        <taxon>Chlorophyta</taxon>
        <taxon>core chlorophytes</taxon>
        <taxon>Trebouxiophyceae</taxon>
        <taxon>Trebouxiales</taxon>
        <taxon>Trebouxiaceae</taxon>
        <taxon>Symbiochloris</taxon>
    </lineage>
</organism>
<accession>A0AAW1NVZ4</accession>
<proteinExistence type="predicted"/>
<sequence>MPPKRSHEGDGQSEASPRRSARRARSAAETAELNRDTSGGANAYRMNTAGAGALQTGAGLARRSQPQKASSRAIEDFYARRLPAVNPMLPGMQLPQAPAPGSSLDDFYPGTMSADEHAFENMGFKFDNPIQPGSLLDEANKKVAQGLIPGRGHRSAQAPGSSLDDFYPGTVSDQARAVEAMCPHLDTPVQPGSFRDEEQQKDGGVGSR</sequence>
<keyword evidence="3" id="KW-1185">Reference proteome</keyword>